<sequence length="258" mass="30871">MKKGNADMRDLIYVHLHEKERFVISYGIEFKEFYHFLKDTISSILLLKHQFEDGEFHPHTMLDYVPKQKLDKLSRQDVEDYGDFSWIDFEETEALDLLEGQTIAELLYLGHIKDHLRVPFYQQLNNKYAYLAHEDGWFNKTYYKNLETFYGLICEVITNKLSHLKIDKVLFGIKKKRVYTPLPKQTMMALKDFMKEGMVISIQNIIQNRFRLEIPIWIIGDFANMDSMYEEYEKKSKQNCDAKLILDKKTKEWQVVIL</sequence>
<protein>
    <recommendedName>
        <fullName evidence="3">Oxalate:formate antiporter</fullName>
    </recommendedName>
</protein>
<comment type="caution">
    <text evidence="1">The sequence shown here is derived from an EMBL/GenBank/DDBJ whole genome shotgun (WGS) entry which is preliminary data.</text>
</comment>
<name>A0A2N0Z2D2_9BACI</name>
<keyword evidence="2" id="KW-1185">Reference proteome</keyword>
<organism evidence="1 2">
    <name type="scientific">Niallia nealsonii</name>
    <dbReference type="NCBI Taxonomy" id="115979"/>
    <lineage>
        <taxon>Bacteria</taxon>
        <taxon>Bacillati</taxon>
        <taxon>Bacillota</taxon>
        <taxon>Bacilli</taxon>
        <taxon>Bacillales</taxon>
        <taxon>Bacillaceae</taxon>
        <taxon>Niallia</taxon>
    </lineage>
</organism>
<gene>
    <name evidence="1" type="ORF">CWS01_10600</name>
</gene>
<dbReference type="EMBL" id="PISE01000021">
    <property type="protein sequence ID" value="PKG23665.1"/>
    <property type="molecule type" value="Genomic_DNA"/>
</dbReference>
<dbReference type="OrthoDB" id="8704087at2"/>
<evidence type="ECO:0000313" key="1">
    <source>
        <dbReference type="EMBL" id="PKG23665.1"/>
    </source>
</evidence>
<dbReference type="Proteomes" id="UP000233375">
    <property type="component" value="Unassembled WGS sequence"/>
</dbReference>
<evidence type="ECO:0000313" key="2">
    <source>
        <dbReference type="Proteomes" id="UP000233375"/>
    </source>
</evidence>
<dbReference type="RefSeq" id="WP_101177174.1">
    <property type="nucleotide sequence ID" value="NZ_PISE01000021.1"/>
</dbReference>
<accession>A0A2N0Z2D2</accession>
<evidence type="ECO:0008006" key="3">
    <source>
        <dbReference type="Google" id="ProtNLM"/>
    </source>
</evidence>
<dbReference type="AlphaFoldDB" id="A0A2N0Z2D2"/>
<reference evidence="1 2" key="1">
    <citation type="journal article" date="2003" name="Int. J. Syst. Evol. Microbiol.">
        <title>Bacillus nealsonii sp. nov., isolated from a spacecraft-assembly facility, whose spores are gamma-radiation resistant.</title>
        <authorList>
            <person name="Venkateswaran K."/>
            <person name="Kempf M."/>
            <person name="Chen F."/>
            <person name="Satomi M."/>
            <person name="Nicholson W."/>
            <person name="Kern R."/>
        </authorList>
    </citation>
    <scope>NUCLEOTIDE SEQUENCE [LARGE SCALE GENOMIC DNA]</scope>
    <source>
        <strain evidence="1 2">FO-92</strain>
    </source>
</reference>
<proteinExistence type="predicted"/>